<proteinExistence type="predicted"/>
<accession>A0A9K3DHN7</accession>
<evidence type="ECO:0000313" key="3">
    <source>
        <dbReference type="Proteomes" id="UP000215914"/>
    </source>
</evidence>
<feature type="compositionally biased region" description="Basic and acidic residues" evidence="1">
    <location>
        <begin position="24"/>
        <end position="55"/>
    </location>
</feature>
<feature type="region of interest" description="Disordered" evidence="1">
    <location>
        <begin position="1"/>
        <end position="55"/>
    </location>
</feature>
<gene>
    <name evidence="2" type="ORF">HanXRQr2_Chr17g0795541</name>
</gene>
<comment type="caution">
    <text evidence="2">The sequence shown here is derived from an EMBL/GenBank/DDBJ whole genome shotgun (WGS) entry which is preliminary data.</text>
</comment>
<keyword evidence="3" id="KW-1185">Reference proteome</keyword>
<evidence type="ECO:0000256" key="1">
    <source>
        <dbReference type="SAM" id="MobiDB-lite"/>
    </source>
</evidence>
<name>A0A9K3DHN7_HELAN</name>
<sequence length="55" mass="5938">MMVGATLVMPLSRSWSPFPSSKGGESDDPKLANIGIRDEGSDEWCKIGDSRPNVD</sequence>
<dbReference type="EMBL" id="MNCJ02000332">
    <property type="protein sequence ID" value="KAF5754818.1"/>
    <property type="molecule type" value="Genomic_DNA"/>
</dbReference>
<dbReference type="AlphaFoldDB" id="A0A9K3DHN7"/>
<organism evidence="2 3">
    <name type="scientific">Helianthus annuus</name>
    <name type="common">Common sunflower</name>
    <dbReference type="NCBI Taxonomy" id="4232"/>
    <lineage>
        <taxon>Eukaryota</taxon>
        <taxon>Viridiplantae</taxon>
        <taxon>Streptophyta</taxon>
        <taxon>Embryophyta</taxon>
        <taxon>Tracheophyta</taxon>
        <taxon>Spermatophyta</taxon>
        <taxon>Magnoliopsida</taxon>
        <taxon>eudicotyledons</taxon>
        <taxon>Gunneridae</taxon>
        <taxon>Pentapetalae</taxon>
        <taxon>asterids</taxon>
        <taxon>campanulids</taxon>
        <taxon>Asterales</taxon>
        <taxon>Asteraceae</taxon>
        <taxon>Asteroideae</taxon>
        <taxon>Heliantheae alliance</taxon>
        <taxon>Heliantheae</taxon>
        <taxon>Helianthus</taxon>
    </lineage>
</organism>
<dbReference type="Gramene" id="mRNA:HanXRQr2_Chr17g0795541">
    <property type="protein sequence ID" value="mRNA:HanXRQr2_Chr17g0795541"/>
    <property type="gene ID" value="HanXRQr2_Chr17g0795541"/>
</dbReference>
<reference evidence="2" key="2">
    <citation type="submission" date="2020-06" db="EMBL/GenBank/DDBJ databases">
        <title>Helianthus annuus Genome sequencing and assembly Release 2.</title>
        <authorList>
            <person name="Gouzy J."/>
            <person name="Langlade N."/>
            <person name="Munos S."/>
        </authorList>
    </citation>
    <scope>NUCLEOTIDE SEQUENCE</scope>
    <source>
        <tissue evidence="2">Leaves</tissue>
    </source>
</reference>
<protein>
    <submittedName>
        <fullName evidence="2">Uncharacterized protein</fullName>
    </submittedName>
</protein>
<reference evidence="2" key="1">
    <citation type="journal article" date="2017" name="Nature">
        <title>The sunflower genome provides insights into oil metabolism, flowering and Asterid evolution.</title>
        <authorList>
            <person name="Badouin H."/>
            <person name="Gouzy J."/>
            <person name="Grassa C.J."/>
            <person name="Murat F."/>
            <person name="Staton S.E."/>
            <person name="Cottret L."/>
            <person name="Lelandais-Briere C."/>
            <person name="Owens G.L."/>
            <person name="Carrere S."/>
            <person name="Mayjonade B."/>
            <person name="Legrand L."/>
            <person name="Gill N."/>
            <person name="Kane N.C."/>
            <person name="Bowers J.E."/>
            <person name="Hubner S."/>
            <person name="Bellec A."/>
            <person name="Berard A."/>
            <person name="Berges H."/>
            <person name="Blanchet N."/>
            <person name="Boniface M.C."/>
            <person name="Brunel D."/>
            <person name="Catrice O."/>
            <person name="Chaidir N."/>
            <person name="Claudel C."/>
            <person name="Donnadieu C."/>
            <person name="Faraut T."/>
            <person name="Fievet G."/>
            <person name="Helmstetter N."/>
            <person name="King M."/>
            <person name="Knapp S.J."/>
            <person name="Lai Z."/>
            <person name="Le Paslier M.C."/>
            <person name="Lippi Y."/>
            <person name="Lorenzon L."/>
            <person name="Mandel J.R."/>
            <person name="Marage G."/>
            <person name="Marchand G."/>
            <person name="Marquand E."/>
            <person name="Bret-Mestries E."/>
            <person name="Morien E."/>
            <person name="Nambeesan S."/>
            <person name="Nguyen T."/>
            <person name="Pegot-Espagnet P."/>
            <person name="Pouilly N."/>
            <person name="Raftis F."/>
            <person name="Sallet E."/>
            <person name="Schiex T."/>
            <person name="Thomas J."/>
            <person name="Vandecasteele C."/>
            <person name="Vares D."/>
            <person name="Vear F."/>
            <person name="Vautrin S."/>
            <person name="Crespi M."/>
            <person name="Mangin B."/>
            <person name="Burke J.M."/>
            <person name="Salse J."/>
            <person name="Munos S."/>
            <person name="Vincourt P."/>
            <person name="Rieseberg L.H."/>
            <person name="Langlade N.B."/>
        </authorList>
    </citation>
    <scope>NUCLEOTIDE SEQUENCE</scope>
    <source>
        <tissue evidence="2">Leaves</tissue>
    </source>
</reference>
<evidence type="ECO:0000313" key="2">
    <source>
        <dbReference type="EMBL" id="KAF5754818.1"/>
    </source>
</evidence>
<dbReference type="Proteomes" id="UP000215914">
    <property type="component" value="Unassembled WGS sequence"/>
</dbReference>